<gene>
    <name evidence="1" type="ORF">RCL2_002304600</name>
</gene>
<evidence type="ECO:0000313" key="2">
    <source>
        <dbReference type="Proteomes" id="UP000615446"/>
    </source>
</evidence>
<name>A0A8H3M218_9GLOM</name>
<organism evidence="1 2">
    <name type="scientific">Rhizophagus clarus</name>
    <dbReference type="NCBI Taxonomy" id="94130"/>
    <lineage>
        <taxon>Eukaryota</taxon>
        <taxon>Fungi</taxon>
        <taxon>Fungi incertae sedis</taxon>
        <taxon>Mucoromycota</taxon>
        <taxon>Glomeromycotina</taxon>
        <taxon>Glomeromycetes</taxon>
        <taxon>Glomerales</taxon>
        <taxon>Glomeraceae</taxon>
        <taxon>Rhizophagus</taxon>
    </lineage>
</organism>
<proteinExistence type="predicted"/>
<comment type="caution">
    <text evidence="1">The sequence shown here is derived from an EMBL/GenBank/DDBJ whole genome shotgun (WGS) entry which is preliminary data.</text>
</comment>
<dbReference type="Gene3D" id="1.10.10.1010">
    <property type="entry name" value="Intein homing endonuclease, domain IV"/>
    <property type="match status" value="1"/>
</dbReference>
<dbReference type="OrthoDB" id="2382102at2759"/>
<dbReference type="Proteomes" id="UP000615446">
    <property type="component" value="Unassembled WGS sequence"/>
</dbReference>
<dbReference type="InterPro" id="IPR011009">
    <property type="entry name" value="Kinase-like_dom_sf"/>
</dbReference>
<dbReference type="SUPFAM" id="SSF56112">
    <property type="entry name" value="Protein kinase-like (PK-like)"/>
    <property type="match status" value="1"/>
</dbReference>
<dbReference type="Gene3D" id="1.10.510.10">
    <property type="entry name" value="Transferase(Phosphotransferase) domain 1"/>
    <property type="match status" value="1"/>
</dbReference>
<accession>A0A8H3M218</accession>
<dbReference type="EMBL" id="BLAL01000250">
    <property type="protein sequence ID" value="GES96416.1"/>
    <property type="molecule type" value="Genomic_DNA"/>
</dbReference>
<reference evidence="1" key="1">
    <citation type="submission" date="2019-10" db="EMBL/GenBank/DDBJ databases">
        <title>Conservation and host-specific expression of non-tandemly repeated heterogenous ribosome RNA gene in arbuscular mycorrhizal fungi.</title>
        <authorList>
            <person name="Maeda T."/>
            <person name="Kobayashi Y."/>
            <person name="Nakagawa T."/>
            <person name="Ezawa T."/>
            <person name="Yamaguchi K."/>
            <person name="Bino T."/>
            <person name="Nishimoto Y."/>
            <person name="Shigenobu S."/>
            <person name="Kawaguchi M."/>
        </authorList>
    </citation>
    <scope>NUCLEOTIDE SEQUENCE</scope>
    <source>
        <strain evidence="1">HR1</strain>
    </source>
</reference>
<dbReference type="GO" id="GO:0016301">
    <property type="term" value="F:kinase activity"/>
    <property type="evidence" value="ECO:0007669"/>
    <property type="project" value="UniProtKB-KW"/>
</dbReference>
<dbReference type="AlphaFoldDB" id="A0A8H3M218"/>
<keyword evidence="1" id="KW-0418">Kinase</keyword>
<keyword evidence="1" id="KW-0808">Transferase</keyword>
<sequence>MGGLGTLEFVPYDLFKNIEFIAEGGFSKIYRATWVDGPIINWHDIKYNDWNITRDRNYTVVLKKLNNSKYITSKELNEVFYQIVSNEGVCIEHISKYFGINQDPITKDMMIIIPYYDKGRRPFLDRNHDTVLIIDICDGLRPQIITNSPEGYIKLIKECWHSDPKKRPTTDKIFAKIWRMCTIYKSRSLSYMIQSAMPLRSSRSQSNDPFYYYQKNSIACSVKRKVKDDSVENIDGKDQSNKRRKFLEENNNHGYFTKEIELDINMNSNHPCNNGYVTKEIDLDINAL</sequence>
<evidence type="ECO:0000313" key="1">
    <source>
        <dbReference type="EMBL" id="GES96416.1"/>
    </source>
</evidence>
<protein>
    <submittedName>
        <fullName evidence="1">Kinase-like domain-containing protein</fullName>
    </submittedName>
</protein>